<dbReference type="InterPro" id="IPR013397">
    <property type="entry name" value="CRISPR-assoc_prot_Csy1"/>
</dbReference>
<dbReference type="InterPro" id="IPR013398">
    <property type="entry name" value="CRISPR-assoc_prot_Csy2"/>
</dbReference>
<proteinExistence type="predicted"/>
<keyword evidence="3" id="KW-1185">Reference proteome</keyword>
<dbReference type="OrthoDB" id="9815616at2"/>
<dbReference type="STRING" id="1216006.VA7868_00395"/>
<accession>A0A1M5VIR8</accession>
<dbReference type="CDD" id="cd09736">
    <property type="entry name" value="Csy2_I-F"/>
    <property type="match status" value="1"/>
</dbReference>
<dbReference type="Pfam" id="PF09611">
    <property type="entry name" value="Cas_Csy1"/>
    <property type="match status" value="1"/>
</dbReference>
<gene>
    <name evidence="2" type="primary">csy1</name>
    <name evidence="2" type="ORF">VA7868_00395</name>
</gene>
<dbReference type="NCBIfam" id="TIGR02564">
    <property type="entry name" value="cas_Csy1"/>
    <property type="match status" value="1"/>
</dbReference>
<feature type="region of interest" description="Disordered" evidence="1">
    <location>
        <begin position="446"/>
        <end position="477"/>
    </location>
</feature>
<name>A0A1M5VIR8_9VIBR</name>
<evidence type="ECO:0000313" key="3">
    <source>
        <dbReference type="Proteomes" id="UP000184608"/>
    </source>
</evidence>
<organism evidence="2 3">
    <name type="scientific">Vibrio aerogenes CECT 7868</name>
    <dbReference type="NCBI Taxonomy" id="1216006"/>
    <lineage>
        <taxon>Bacteria</taxon>
        <taxon>Pseudomonadati</taxon>
        <taxon>Pseudomonadota</taxon>
        <taxon>Gammaproteobacteria</taxon>
        <taxon>Vibrionales</taxon>
        <taxon>Vibrionaceae</taxon>
        <taxon>Vibrio</taxon>
    </lineage>
</organism>
<protein>
    <submittedName>
        <fullName evidence="2">CRISPR-associated protein Csy1</fullName>
    </submittedName>
</protein>
<dbReference type="Pfam" id="PF09614">
    <property type="entry name" value="Cas_Csy2"/>
    <property type="match status" value="1"/>
</dbReference>
<dbReference type="AlphaFoldDB" id="A0A1M5VIR8"/>
<dbReference type="RefSeq" id="WP_073602167.1">
    <property type="nucleotide sequence ID" value="NZ_FQXZ01000005.1"/>
</dbReference>
<evidence type="ECO:0000313" key="2">
    <source>
        <dbReference type="EMBL" id="SHH74793.1"/>
    </source>
</evidence>
<dbReference type="Proteomes" id="UP000184608">
    <property type="component" value="Unassembled WGS sequence"/>
</dbReference>
<evidence type="ECO:0000256" key="1">
    <source>
        <dbReference type="SAM" id="MobiDB-lite"/>
    </source>
</evidence>
<sequence>MQLSDQIRAYIQSRFETKRDTEDKAFDKKRSAATSPADLDAVEAAYTEKIAQLTHDYTPVVWLDSAAKRAKQISMATHVIKLVNSSAKGTSLITSESRYDPHYLDTSALENPVKDVSGNAASLDVAGLLQLTEDSGKSLLNYLQANDFSPLAPFAVDETQLQTWGQGLKQALEDQSPASHTLGKQVYFPLADGTYHLLAVLPSSTLIQTIDETIQHCRFSQAMKEARDAKKTNQLYPDPVVAYPNLALMTAGGSKPQNISQLNSQRRGRCYLLPATPPELREKLLPPLHVESLFHHGSVLTATRPIIKEMLTHLKEMHQNNVDSTLPHRDKIRDYIDQIIDAISGIVGQWQRLPAGWSDEAETLWPEHKRWADPNHPEWDIHDKSWHKALPKQFAQWLNDVLNGYSAKSFLFTGGDQSYWKKFFKQWRDQFRFDSFTGLSITSNAEQDEAEQQQSQTAPKQTSNAYANSSNANNTQGNTGETYLVLKRIQVTQANAVGGLTYGFPAITHFLGYVHALSRKLSAAHGITLSATSVVCHHHQIHAYRAAGYEPYIFAQTRNPLTHEGKTAPINEEGKMNMTVSLVIRAQGLNLINDEQRRDQCKAIQQLAERHRLAGGKITSIDGCYVTTHHEPVKVFRPLMPGAILVDRATLLATEAPDPTQTLKRWLKVSSLTYVSTQVPVKENSEETQIDWQQIDKNKGWLVPFMVGYKQISPLYPAGEVANMRDLNTPVSFVEPIHSIAEWIRRPSRIETLSSVMWRYHDDAPFYACRSEQAQTLSSDDLIDII</sequence>
<dbReference type="NCBIfam" id="TIGR02565">
    <property type="entry name" value="cas_Csy2"/>
    <property type="match status" value="1"/>
</dbReference>
<reference evidence="2 3" key="1">
    <citation type="submission" date="2016-11" db="EMBL/GenBank/DDBJ databases">
        <authorList>
            <person name="Jaros S."/>
            <person name="Januszkiewicz K."/>
            <person name="Wedrychowicz H."/>
        </authorList>
    </citation>
    <scope>NUCLEOTIDE SEQUENCE [LARGE SCALE GENOMIC DNA]</scope>
    <source>
        <strain evidence="2 3">CECT 7868</strain>
    </source>
</reference>
<dbReference type="EMBL" id="FQXZ01000005">
    <property type="protein sequence ID" value="SHH74793.1"/>
    <property type="molecule type" value="Genomic_DNA"/>
</dbReference>
<feature type="compositionally biased region" description="Low complexity" evidence="1">
    <location>
        <begin position="452"/>
        <end position="474"/>
    </location>
</feature>